<protein>
    <submittedName>
        <fullName evidence="1">Uncharacterized protein</fullName>
    </submittedName>
</protein>
<reference evidence="1 2" key="1">
    <citation type="submission" date="2012-05" db="EMBL/GenBank/DDBJ databases">
        <authorList>
            <person name="Weinstock G."/>
            <person name="Sodergren E."/>
            <person name="Lobos E.A."/>
            <person name="Fulton L."/>
            <person name="Fulton R."/>
            <person name="Courtney L."/>
            <person name="Fronick C."/>
            <person name="O'Laughlin M."/>
            <person name="Godfrey J."/>
            <person name="Wilson R.M."/>
            <person name="Miner T."/>
            <person name="Farmer C."/>
            <person name="Delehaunty K."/>
            <person name="Cordes M."/>
            <person name="Minx P."/>
            <person name="Tomlinson C."/>
            <person name="Chen J."/>
            <person name="Wollam A."/>
            <person name="Pepin K.H."/>
            <person name="Bhonagiri V."/>
            <person name="Zhang X."/>
            <person name="Suruliraj S."/>
            <person name="Warren W."/>
            <person name="Mitreva M."/>
            <person name="Mardis E.R."/>
            <person name="Wilson R.K."/>
        </authorList>
    </citation>
    <scope>NUCLEOTIDE SEQUENCE [LARGE SCALE GENOMIC DNA]</scope>
    <source>
        <strain evidence="1 2">F0235</strain>
    </source>
</reference>
<comment type="caution">
    <text evidence="1">The sequence shown here is derived from an EMBL/GenBank/DDBJ whole genome shotgun (WGS) entry which is preliminary data.</text>
</comment>
<accession>L1MCS4</accession>
<name>L1MCS4_9CORY</name>
<dbReference type="AlphaFoldDB" id="L1MCS4"/>
<evidence type="ECO:0000313" key="1">
    <source>
        <dbReference type="EMBL" id="EKX89022.1"/>
    </source>
</evidence>
<sequence length="51" mass="5969">MTIMHITRGAQLACHRLRLHTSNNNAASAGMPTRTCWFERREEERLTNQKE</sequence>
<dbReference type="Proteomes" id="UP000010445">
    <property type="component" value="Unassembled WGS sequence"/>
</dbReference>
<dbReference type="STRING" id="1035195.HMPREF9997_02027"/>
<proteinExistence type="predicted"/>
<dbReference type="EMBL" id="AMEM01000030">
    <property type="protein sequence ID" value="EKX89022.1"/>
    <property type="molecule type" value="Genomic_DNA"/>
</dbReference>
<dbReference type="HOGENOM" id="CLU_3097803_0_0_11"/>
<evidence type="ECO:0000313" key="2">
    <source>
        <dbReference type="Proteomes" id="UP000010445"/>
    </source>
</evidence>
<gene>
    <name evidence="1" type="ORF">HMPREF9997_02027</name>
</gene>
<organism evidence="1 2">
    <name type="scientific">Corynebacterium durum F0235</name>
    <dbReference type="NCBI Taxonomy" id="1035195"/>
    <lineage>
        <taxon>Bacteria</taxon>
        <taxon>Bacillati</taxon>
        <taxon>Actinomycetota</taxon>
        <taxon>Actinomycetes</taxon>
        <taxon>Mycobacteriales</taxon>
        <taxon>Corynebacteriaceae</taxon>
        <taxon>Corynebacterium</taxon>
    </lineage>
</organism>
<keyword evidence="2" id="KW-1185">Reference proteome</keyword>